<comment type="caution">
    <text evidence="9">Lacks conserved residue(s) required for the propagation of feature annotation.</text>
</comment>
<evidence type="ECO:0000256" key="2">
    <source>
        <dbReference type="ARBA" id="ARBA00006825"/>
    </source>
</evidence>
<evidence type="ECO:0000256" key="5">
    <source>
        <dbReference type="ARBA" id="ARBA00023002"/>
    </source>
</evidence>
<dbReference type="HAMAP" id="MF_00183">
    <property type="entry name" value="DXP_reductoisom"/>
    <property type="match status" value="1"/>
</dbReference>
<gene>
    <name evidence="9 13" type="primary">dxr</name>
    <name evidence="13" type="ORF">GCM10010967_59370</name>
</gene>
<evidence type="ECO:0000259" key="12">
    <source>
        <dbReference type="Pfam" id="PF13288"/>
    </source>
</evidence>
<evidence type="ECO:0000256" key="7">
    <source>
        <dbReference type="ARBA" id="ARBA00023229"/>
    </source>
</evidence>
<feature type="binding site" evidence="9">
    <location>
        <position position="175"/>
    </location>
    <ligand>
        <name>1-deoxy-D-xylulose 5-phosphate</name>
        <dbReference type="ChEBI" id="CHEBI:57792"/>
    </ligand>
</feature>
<keyword evidence="7 9" id="KW-0414">Isoprene biosynthesis</keyword>
<keyword evidence="3 9" id="KW-0479">Metal-binding</keyword>
<feature type="binding site" evidence="9">
    <location>
        <position position="211"/>
    </location>
    <ligand>
        <name>1-deoxy-D-xylulose 5-phosphate</name>
        <dbReference type="ChEBI" id="CHEBI:57792"/>
    </ligand>
</feature>
<dbReference type="PANTHER" id="PTHR30525">
    <property type="entry name" value="1-DEOXY-D-XYLULOSE 5-PHOSPHATE REDUCTOISOMERASE"/>
    <property type="match status" value="1"/>
</dbReference>
<keyword evidence="14" id="KW-1185">Reference proteome</keyword>
<comment type="pathway">
    <text evidence="1 9">Isoprenoid biosynthesis; isopentenyl diphosphate biosynthesis via DXP pathway; isopentenyl diphosphate from 1-deoxy-D-xylulose 5-phosphate: step 1/6.</text>
</comment>
<evidence type="ECO:0000313" key="14">
    <source>
        <dbReference type="Proteomes" id="UP000632339"/>
    </source>
</evidence>
<dbReference type="Pfam" id="PF08436">
    <property type="entry name" value="DXP_redisom_C"/>
    <property type="match status" value="1"/>
</dbReference>
<feature type="binding site" evidence="9">
    <location>
        <position position="220"/>
    </location>
    <ligand>
        <name>1-deoxy-D-xylulose 5-phosphate</name>
        <dbReference type="ChEBI" id="CHEBI:57792"/>
    </ligand>
</feature>
<feature type="binding site" evidence="9">
    <location>
        <position position="12"/>
    </location>
    <ligand>
        <name>NADPH</name>
        <dbReference type="ChEBI" id="CHEBI:57783"/>
    </ligand>
</feature>
<feature type="domain" description="1-deoxy-D-xylulose 5-phosphate reductoisomerase C-terminal" evidence="11">
    <location>
        <begin position="145"/>
        <end position="228"/>
    </location>
</feature>
<dbReference type="NCBIfam" id="TIGR00243">
    <property type="entry name" value="Dxr"/>
    <property type="match status" value="1"/>
</dbReference>
<accession>A0ABQ2IL87</accession>
<feature type="binding site" evidence="9">
    <location>
        <position position="11"/>
    </location>
    <ligand>
        <name>NADPH</name>
        <dbReference type="ChEBI" id="CHEBI:57783"/>
    </ligand>
</feature>
<evidence type="ECO:0000256" key="8">
    <source>
        <dbReference type="ARBA" id="ARBA00048543"/>
    </source>
</evidence>
<dbReference type="Pfam" id="PF02670">
    <property type="entry name" value="DXP_reductoisom"/>
    <property type="match status" value="1"/>
</dbReference>
<dbReference type="EMBL" id="BMLI01000005">
    <property type="protein sequence ID" value="GGN14949.1"/>
    <property type="molecule type" value="Genomic_DNA"/>
</dbReference>
<feature type="binding site" evidence="9">
    <location>
        <position position="150"/>
    </location>
    <ligand>
        <name>1-deoxy-D-xylulose 5-phosphate</name>
        <dbReference type="ChEBI" id="CHEBI:57792"/>
    </ligand>
</feature>
<feature type="binding site" evidence="9">
    <location>
        <position position="123"/>
    </location>
    <ligand>
        <name>NADPH</name>
        <dbReference type="ChEBI" id="CHEBI:57783"/>
    </ligand>
</feature>
<comment type="caution">
    <text evidence="13">The sequence shown here is derived from an EMBL/GenBank/DDBJ whole genome shotgun (WGS) entry which is preliminary data.</text>
</comment>
<feature type="binding site" evidence="9">
    <location>
        <position position="14"/>
    </location>
    <ligand>
        <name>NADPH</name>
        <dbReference type="ChEBI" id="CHEBI:57783"/>
    </ligand>
</feature>
<feature type="binding site" evidence="9">
    <location>
        <position position="37"/>
    </location>
    <ligand>
        <name>NADPH</name>
        <dbReference type="ChEBI" id="CHEBI:57783"/>
    </ligand>
</feature>
<feature type="binding site" evidence="9">
    <location>
        <position position="39"/>
    </location>
    <ligand>
        <name>NADPH</name>
        <dbReference type="ChEBI" id="CHEBI:57783"/>
    </ligand>
</feature>
<dbReference type="PANTHER" id="PTHR30525:SF0">
    <property type="entry name" value="1-DEOXY-D-XYLULOSE 5-PHOSPHATE REDUCTOISOMERASE, CHLOROPLASTIC"/>
    <property type="match status" value="1"/>
</dbReference>
<evidence type="ECO:0000256" key="3">
    <source>
        <dbReference type="ARBA" id="ARBA00022723"/>
    </source>
</evidence>
<organism evidence="13 14">
    <name type="scientific">Dyadobacter beijingensis</name>
    <dbReference type="NCBI Taxonomy" id="365489"/>
    <lineage>
        <taxon>Bacteria</taxon>
        <taxon>Pseudomonadati</taxon>
        <taxon>Bacteroidota</taxon>
        <taxon>Cytophagia</taxon>
        <taxon>Cytophagales</taxon>
        <taxon>Spirosomataceae</taxon>
        <taxon>Dyadobacter</taxon>
    </lineage>
</organism>
<reference evidence="14" key="1">
    <citation type="journal article" date="2019" name="Int. J. Syst. Evol. Microbiol.">
        <title>The Global Catalogue of Microorganisms (GCM) 10K type strain sequencing project: providing services to taxonomists for standard genome sequencing and annotation.</title>
        <authorList>
            <consortium name="The Broad Institute Genomics Platform"/>
            <consortium name="The Broad Institute Genome Sequencing Center for Infectious Disease"/>
            <person name="Wu L."/>
            <person name="Ma J."/>
        </authorList>
    </citation>
    <scope>NUCLEOTIDE SEQUENCE [LARGE SCALE GENOMIC DNA]</scope>
    <source>
        <strain evidence="14">CGMCC 1.6375</strain>
    </source>
</reference>
<feature type="binding site" evidence="9">
    <location>
        <position position="216"/>
    </location>
    <ligand>
        <name>1-deoxy-D-xylulose 5-phosphate</name>
        <dbReference type="ChEBI" id="CHEBI:57792"/>
    </ligand>
</feature>
<dbReference type="InterPro" id="IPR003821">
    <property type="entry name" value="DXP_reductoisomerase"/>
</dbReference>
<evidence type="ECO:0000256" key="1">
    <source>
        <dbReference type="ARBA" id="ARBA00005094"/>
    </source>
</evidence>
<feature type="domain" description="1-deoxy-D-xylulose 5-phosphate reductoisomerase N-terminal" evidence="10">
    <location>
        <begin position="5"/>
        <end position="131"/>
    </location>
</feature>
<keyword evidence="6 9" id="KW-0464">Manganese</keyword>
<protein>
    <recommendedName>
        <fullName evidence="9">1-deoxy-D-xylulose 5-phosphate reductoisomerase</fullName>
        <shortName evidence="9">DXP reductoisomerase</shortName>
        <ecNumber evidence="9">1.1.1.267</ecNumber>
    </recommendedName>
    <alternativeName>
        <fullName evidence="9">1-deoxyxylulose-5-phosphate reductoisomerase</fullName>
    </alternativeName>
    <alternativeName>
        <fullName evidence="9">2-C-methyl-D-erythritol 4-phosphate synthase</fullName>
    </alternativeName>
</protein>
<dbReference type="SUPFAM" id="SSF55347">
    <property type="entry name" value="Glyceraldehyde-3-phosphate dehydrogenase-like, C-terminal domain"/>
    <property type="match status" value="1"/>
</dbReference>
<evidence type="ECO:0000256" key="4">
    <source>
        <dbReference type="ARBA" id="ARBA00022857"/>
    </source>
</evidence>
<feature type="binding site" evidence="9">
    <location>
        <position position="13"/>
    </location>
    <ligand>
        <name>NADPH</name>
        <dbReference type="ChEBI" id="CHEBI:57783"/>
    </ligand>
</feature>
<evidence type="ECO:0000259" key="10">
    <source>
        <dbReference type="Pfam" id="PF02670"/>
    </source>
</evidence>
<sequence>MKKRVAILGSTGSIGTQALEVIAAHPDIFSVSVLTAGGNADLLIEQAVKFKPEEVVICNEAHYERVKAALFPFGIKVYSSADALASVVESDHVDVVLTAMVGYAGLIPTIHAIKAGKDIALANKETLVVAGEVITALAKQHNVSIYPVDSEHSAIFQCLAGESENKIEKIILTASGGPFRGKDRAFLAHVTKAQALKHPNWSMGAKITIDSATLMNKGLEVIEAKWLFDLNATQIDVIVHPQSIVHSLVQFEDGSIKAQMGLPDMKLPIQYALNYPLRLKSDFPRFNFMDYPTLTFEKPDLETFRNLAIAYEALEKGGNAACIVNAANEIAVDAFLHDKIGFLDISDVIVESLAKIAFIGNPSIGDYVETNEATRRFASEMIQVKV</sequence>
<dbReference type="Pfam" id="PF13288">
    <property type="entry name" value="DXPR_C"/>
    <property type="match status" value="1"/>
</dbReference>
<dbReference type="InterPro" id="IPR036291">
    <property type="entry name" value="NAD(P)-bd_dom_sf"/>
</dbReference>
<dbReference type="PIRSF" id="PIRSF006205">
    <property type="entry name" value="Dxp_reductismrs"/>
    <property type="match status" value="1"/>
</dbReference>
<dbReference type="InterPro" id="IPR036169">
    <property type="entry name" value="DXPR_C_sf"/>
</dbReference>
<evidence type="ECO:0000259" key="11">
    <source>
        <dbReference type="Pfam" id="PF08436"/>
    </source>
</evidence>
<feature type="binding site" evidence="9">
    <location>
        <position position="149"/>
    </location>
    <ligand>
        <name>Mn(2+)</name>
        <dbReference type="ChEBI" id="CHEBI:29035"/>
    </ligand>
</feature>
<feature type="binding site" evidence="9">
    <location>
        <position position="204"/>
    </location>
    <ligand>
        <name>NADPH</name>
        <dbReference type="ChEBI" id="CHEBI:57783"/>
    </ligand>
</feature>
<comment type="catalytic activity">
    <reaction evidence="8">
        <text>2-C-methyl-D-erythritol 4-phosphate + NADP(+) = 1-deoxy-D-xylulose 5-phosphate + NADPH + H(+)</text>
        <dbReference type="Rhea" id="RHEA:13717"/>
        <dbReference type="ChEBI" id="CHEBI:15378"/>
        <dbReference type="ChEBI" id="CHEBI:57783"/>
        <dbReference type="ChEBI" id="CHEBI:57792"/>
        <dbReference type="ChEBI" id="CHEBI:58262"/>
        <dbReference type="ChEBI" id="CHEBI:58349"/>
        <dbReference type="EC" id="1.1.1.267"/>
    </reaction>
    <physiologicalReaction direction="right-to-left" evidence="8">
        <dbReference type="Rhea" id="RHEA:13719"/>
    </physiologicalReaction>
</comment>
<evidence type="ECO:0000256" key="6">
    <source>
        <dbReference type="ARBA" id="ARBA00023211"/>
    </source>
</evidence>
<feature type="domain" description="DXP reductoisomerase C-terminal" evidence="12">
    <location>
        <begin position="260"/>
        <end position="376"/>
    </location>
</feature>
<feature type="binding site" evidence="9">
    <location>
        <position position="124"/>
    </location>
    <ligand>
        <name>1-deoxy-D-xylulose 5-phosphate</name>
        <dbReference type="ChEBI" id="CHEBI:57792"/>
    </ligand>
</feature>
<keyword evidence="9" id="KW-0460">Magnesium</keyword>
<evidence type="ECO:0000313" key="13">
    <source>
        <dbReference type="EMBL" id="GGN14949.1"/>
    </source>
</evidence>
<dbReference type="NCBIfam" id="NF009114">
    <property type="entry name" value="PRK12464.1"/>
    <property type="match status" value="1"/>
</dbReference>
<dbReference type="SUPFAM" id="SSF69055">
    <property type="entry name" value="1-deoxy-D-xylulose-5-phosphate reductoisomerase, C-terminal domain"/>
    <property type="match status" value="1"/>
</dbReference>
<comment type="cofactor">
    <cofactor evidence="9">
        <name>Mg(2+)</name>
        <dbReference type="ChEBI" id="CHEBI:18420"/>
    </cofactor>
    <cofactor evidence="9">
        <name>Mn(2+)</name>
        <dbReference type="ChEBI" id="CHEBI:29035"/>
    </cofactor>
</comment>
<dbReference type="Proteomes" id="UP000632339">
    <property type="component" value="Unassembled WGS sequence"/>
</dbReference>
<dbReference type="InterPro" id="IPR013644">
    <property type="entry name" value="DXP_reductoisomerase_C"/>
</dbReference>
<name>A0ABQ2IL87_9BACT</name>
<dbReference type="EC" id="1.1.1.267" evidence="9"/>
<feature type="binding site" evidence="9">
    <location>
        <position position="220"/>
    </location>
    <ligand>
        <name>Mn(2+)</name>
        <dbReference type="ChEBI" id="CHEBI:29035"/>
    </ligand>
</feature>
<feature type="binding site" evidence="9">
    <location>
        <position position="151"/>
    </location>
    <ligand>
        <name>Mn(2+)</name>
        <dbReference type="ChEBI" id="CHEBI:29035"/>
    </ligand>
</feature>
<feature type="binding site" evidence="9">
    <location>
        <position position="198"/>
    </location>
    <ligand>
        <name>1-deoxy-D-xylulose 5-phosphate</name>
        <dbReference type="ChEBI" id="CHEBI:57792"/>
    </ligand>
</feature>
<dbReference type="InterPro" id="IPR013512">
    <property type="entry name" value="DXP_reductoisomerase_N"/>
</dbReference>
<dbReference type="RefSeq" id="WP_019946012.1">
    <property type="nucleotide sequence ID" value="NZ_BMLI01000005.1"/>
</dbReference>
<dbReference type="Gene3D" id="1.10.1740.10">
    <property type="match status" value="1"/>
</dbReference>
<feature type="binding site" evidence="9">
    <location>
        <position position="125"/>
    </location>
    <ligand>
        <name>NADPH</name>
        <dbReference type="ChEBI" id="CHEBI:57783"/>
    </ligand>
</feature>
<feature type="binding site" evidence="9">
    <location>
        <position position="217"/>
    </location>
    <ligand>
        <name>1-deoxy-D-xylulose 5-phosphate</name>
        <dbReference type="ChEBI" id="CHEBI:57792"/>
    </ligand>
</feature>
<dbReference type="Gene3D" id="3.40.50.720">
    <property type="entry name" value="NAD(P)-binding Rossmann-like Domain"/>
    <property type="match status" value="1"/>
</dbReference>
<comment type="function">
    <text evidence="9">Catalyzes the NADPH-dependent rearrangement and reduction of 1-deoxy-D-xylulose-5-phosphate (DXP) to 2-C-methyl-D-erythritol 4-phosphate (MEP).</text>
</comment>
<dbReference type="InterPro" id="IPR026877">
    <property type="entry name" value="DXPR_C"/>
</dbReference>
<dbReference type="SUPFAM" id="SSF51735">
    <property type="entry name" value="NAD(P)-binding Rossmann-fold domains"/>
    <property type="match status" value="1"/>
</dbReference>
<comment type="similarity">
    <text evidence="2 9">Belongs to the DXR family.</text>
</comment>
<keyword evidence="5 9" id="KW-0560">Oxidoreductase</keyword>
<feature type="binding site" evidence="9">
    <location>
        <position position="151"/>
    </location>
    <ligand>
        <name>1-deoxy-D-xylulose 5-phosphate</name>
        <dbReference type="ChEBI" id="CHEBI:57792"/>
    </ligand>
</feature>
<evidence type="ECO:0000256" key="9">
    <source>
        <dbReference type="HAMAP-Rule" id="MF_00183"/>
    </source>
</evidence>
<keyword evidence="4 9" id="KW-0521">NADP</keyword>
<proteinExistence type="inferred from homology"/>